<dbReference type="InterPro" id="IPR018691">
    <property type="entry name" value="DUF2188"/>
</dbReference>
<keyword evidence="3" id="KW-1185">Reference proteome</keyword>
<dbReference type="Proteomes" id="UP000199393">
    <property type="component" value="Chromosome I"/>
</dbReference>
<sequence>MVKGDIDTYHQDGQWKNRPEGNERASSTHDTKAEAESAGREMARDRDAEHVIKNEDGRIGERNTYPRSRDPREIKG</sequence>
<accession>A0A1C3MYR7</accession>
<reference evidence="3" key="1">
    <citation type="submission" date="2016-06" db="EMBL/GenBank/DDBJ databases">
        <authorList>
            <person name="Varghese N."/>
        </authorList>
    </citation>
    <scope>NUCLEOTIDE SEQUENCE [LARGE SCALE GENOMIC DNA]</scope>
    <source>
        <strain evidence="3">DSM 45344</strain>
    </source>
</reference>
<feature type="compositionally biased region" description="Basic and acidic residues" evidence="1">
    <location>
        <begin position="67"/>
        <end position="76"/>
    </location>
</feature>
<gene>
    <name evidence="2" type="ORF">GA0070620_0963</name>
</gene>
<protein>
    <recommendedName>
        <fullName evidence="4">DUF2188 domain-containing protein</fullName>
    </recommendedName>
</protein>
<evidence type="ECO:0000313" key="2">
    <source>
        <dbReference type="EMBL" id="SBV25487.1"/>
    </source>
</evidence>
<dbReference type="EMBL" id="LT598496">
    <property type="protein sequence ID" value="SBV25487.1"/>
    <property type="molecule type" value="Genomic_DNA"/>
</dbReference>
<feature type="compositionally biased region" description="Basic and acidic residues" evidence="1">
    <location>
        <begin position="1"/>
        <end position="61"/>
    </location>
</feature>
<dbReference type="OrthoDB" id="5194813at2"/>
<evidence type="ECO:0008006" key="4">
    <source>
        <dbReference type="Google" id="ProtNLM"/>
    </source>
</evidence>
<dbReference type="Pfam" id="PF09954">
    <property type="entry name" value="DUF2188"/>
    <property type="match status" value="1"/>
</dbReference>
<dbReference type="RefSeq" id="WP_091588738.1">
    <property type="nucleotide sequence ID" value="NZ_JBHRWG010000007.1"/>
</dbReference>
<organism evidence="2 3">
    <name type="scientific">Micromonospora krabiensis</name>
    <dbReference type="NCBI Taxonomy" id="307121"/>
    <lineage>
        <taxon>Bacteria</taxon>
        <taxon>Bacillati</taxon>
        <taxon>Actinomycetota</taxon>
        <taxon>Actinomycetes</taxon>
        <taxon>Micromonosporales</taxon>
        <taxon>Micromonosporaceae</taxon>
        <taxon>Micromonospora</taxon>
    </lineage>
</organism>
<evidence type="ECO:0000313" key="3">
    <source>
        <dbReference type="Proteomes" id="UP000199393"/>
    </source>
</evidence>
<feature type="region of interest" description="Disordered" evidence="1">
    <location>
        <begin position="1"/>
        <end position="76"/>
    </location>
</feature>
<dbReference type="AlphaFoldDB" id="A0A1C3MYR7"/>
<dbReference type="STRING" id="307121.GA0070620_0963"/>
<proteinExistence type="predicted"/>
<name>A0A1C3MYR7_9ACTN</name>
<evidence type="ECO:0000256" key="1">
    <source>
        <dbReference type="SAM" id="MobiDB-lite"/>
    </source>
</evidence>